<name>W6NHK2_HAECO</name>
<protein>
    <submittedName>
        <fullName evidence="1 3">Protein C16D2.1, isoform a</fullName>
    </submittedName>
</protein>
<dbReference type="WBParaSite" id="HCON_00037950-00001">
    <property type="protein sequence ID" value="HCON_00037950-00001"/>
    <property type="gene ID" value="HCON_00037950"/>
</dbReference>
<dbReference type="Gene3D" id="3.30.710.10">
    <property type="entry name" value="Potassium Channel Kv1.1, Chain A"/>
    <property type="match status" value="1"/>
</dbReference>
<gene>
    <name evidence="1" type="ORF">HCOI_01162400</name>
</gene>
<evidence type="ECO:0000313" key="1">
    <source>
        <dbReference type="EMBL" id="CDL95424.1"/>
    </source>
</evidence>
<reference evidence="1" key="1">
    <citation type="submission" date="2013-03" db="EMBL/GenBank/DDBJ databases">
        <authorList>
            <person name="Aslett M."/>
        </authorList>
    </citation>
    <scope>NUCLEOTIDE SEQUENCE [LARGE SCALE GENOMIC DNA]</scope>
    <source>
        <strain evidence="1">ISE/inbred ISE</strain>
    </source>
</reference>
<accession>W6NHK2</accession>
<sequence>MDYLRNFLNVPQLPQCSIAYKTPTDCNSRSKTNVSIQTGVAETPGRRRVFSTADGQNLYVADNDFNNFSAIRNLFDDAGPCVAGSPHSILTLPVFISSDVLDKLVLLTRCRTASGTFAPEQTDSLLGGATAPELLKMIEACVFLDARPLARECARRLAAMLEGKSVVEMRSLLHKPLNPDIPKEVSDEVASISKFVL</sequence>
<dbReference type="SUPFAM" id="SSF81382">
    <property type="entry name" value="Skp1 dimerisation domain-like"/>
    <property type="match status" value="1"/>
</dbReference>
<keyword evidence="2" id="KW-1185">Reference proteome</keyword>
<dbReference type="OMA" id="MVEACMF"/>
<evidence type="ECO:0000313" key="2">
    <source>
        <dbReference type="Proteomes" id="UP000025227"/>
    </source>
</evidence>
<organism evidence="1">
    <name type="scientific">Haemonchus contortus</name>
    <name type="common">Barber pole worm</name>
    <dbReference type="NCBI Taxonomy" id="6289"/>
    <lineage>
        <taxon>Eukaryota</taxon>
        <taxon>Metazoa</taxon>
        <taxon>Ecdysozoa</taxon>
        <taxon>Nematoda</taxon>
        <taxon>Chromadorea</taxon>
        <taxon>Rhabditida</taxon>
        <taxon>Rhabditina</taxon>
        <taxon>Rhabditomorpha</taxon>
        <taxon>Strongyloidea</taxon>
        <taxon>Trichostrongylidae</taxon>
        <taxon>Haemonchus</taxon>
    </lineage>
</organism>
<evidence type="ECO:0000313" key="3">
    <source>
        <dbReference type="WBParaSite" id="HCON_00037950-00001"/>
    </source>
</evidence>
<dbReference type="EMBL" id="CAVP010059004">
    <property type="protein sequence ID" value="CDL95424.1"/>
    <property type="molecule type" value="Genomic_DNA"/>
</dbReference>
<dbReference type="OrthoDB" id="5833209at2759"/>
<dbReference type="Proteomes" id="UP000025227">
    <property type="component" value="Unplaced"/>
</dbReference>
<dbReference type="InterPro" id="IPR011333">
    <property type="entry name" value="SKP1/BTB/POZ_sf"/>
</dbReference>
<dbReference type="AlphaFoldDB" id="W6NHK2"/>
<reference evidence="1" key="2">
    <citation type="submission" date="2013-05" db="EMBL/GenBank/DDBJ databases">
        <title>The genome and transcriptome of Haemonchus contortus: a key model parasite for drug and vaccine discovery.</title>
        <authorList>
            <person name="Laing R."/>
            <person name="Kikuchi T."/>
            <person name="Martinelli A."/>
            <person name="Tsai I.J."/>
            <person name="Beech R.N."/>
            <person name="Redman E."/>
            <person name="Holroyd N."/>
            <person name="Bartley D.J."/>
            <person name="Beasley H."/>
            <person name="Britton C."/>
            <person name="Curran D."/>
            <person name="Devaney E."/>
            <person name="Gilabert A."/>
            <person name="Jackson F."/>
            <person name="Hunt M."/>
            <person name="Johnston S."/>
            <person name="Kryukov I."/>
            <person name="Li K."/>
            <person name="Morrison A.A."/>
            <person name="Reid A.J."/>
            <person name="Sargison N."/>
            <person name="Saunders G."/>
            <person name="Wasmuth J.D."/>
            <person name="Wolstenholme A."/>
            <person name="Berriman M."/>
            <person name="Gilleard J.S."/>
            <person name="Cotton J.A."/>
        </authorList>
    </citation>
    <scope>NUCLEOTIDE SEQUENCE [LARGE SCALE GENOMIC DNA]</scope>
    <source>
        <strain evidence="1">ISE/inbred ISE</strain>
    </source>
</reference>
<dbReference type="GO" id="GO:0006511">
    <property type="term" value="P:ubiquitin-dependent protein catabolic process"/>
    <property type="evidence" value="ECO:0007669"/>
    <property type="project" value="InterPro"/>
</dbReference>
<dbReference type="InterPro" id="IPR036296">
    <property type="entry name" value="SKP1-like_dim_sf"/>
</dbReference>
<reference evidence="3" key="3">
    <citation type="submission" date="2020-12" db="UniProtKB">
        <authorList>
            <consortium name="WormBaseParasite"/>
        </authorList>
    </citation>
    <scope>IDENTIFICATION</scope>
    <source>
        <strain evidence="3">MHco3</strain>
    </source>
</reference>
<proteinExistence type="predicted"/>